<feature type="transmembrane region" description="Helical" evidence="2">
    <location>
        <begin position="459"/>
        <end position="488"/>
    </location>
</feature>
<evidence type="ECO:0000256" key="1">
    <source>
        <dbReference type="SAM" id="MobiDB-lite"/>
    </source>
</evidence>
<feature type="transmembrane region" description="Helical" evidence="2">
    <location>
        <begin position="123"/>
        <end position="143"/>
    </location>
</feature>
<feature type="transmembrane region" description="Helical" evidence="2">
    <location>
        <begin position="569"/>
        <end position="588"/>
    </location>
</feature>
<accession>A0ABW2G355</accession>
<dbReference type="RefSeq" id="WP_380231984.1">
    <property type="nucleotide sequence ID" value="NZ_JBHSVH010000002.1"/>
</dbReference>
<feature type="transmembrane region" description="Helical" evidence="2">
    <location>
        <begin position="245"/>
        <end position="265"/>
    </location>
</feature>
<dbReference type="Proteomes" id="UP001596435">
    <property type="component" value="Unassembled WGS sequence"/>
</dbReference>
<keyword evidence="2" id="KW-1133">Transmembrane helix</keyword>
<evidence type="ECO:0008006" key="5">
    <source>
        <dbReference type="Google" id="ProtNLM"/>
    </source>
</evidence>
<keyword evidence="2" id="KW-0812">Transmembrane</keyword>
<proteinExistence type="predicted"/>
<feature type="region of interest" description="Disordered" evidence="1">
    <location>
        <begin position="1"/>
        <end position="43"/>
    </location>
</feature>
<keyword evidence="2" id="KW-0472">Membrane</keyword>
<organism evidence="3 4">
    <name type="scientific">Kitasatospora paranensis</name>
    <dbReference type="NCBI Taxonomy" id="258053"/>
    <lineage>
        <taxon>Bacteria</taxon>
        <taxon>Bacillati</taxon>
        <taxon>Actinomycetota</taxon>
        <taxon>Actinomycetes</taxon>
        <taxon>Kitasatosporales</taxon>
        <taxon>Streptomycetaceae</taxon>
        <taxon>Kitasatospora</taxon>
    </lineage>
</organism>
<feature type="transmembrane region" description="Helical" evidence="2">
    <location>
        <begin position="210"/>
        <end position="233"/>
    </location>
</feature>
<feature type="transmembrane region" description="Helical" evidence="2">
    <location>
        <begin position="534"/>
        <end position="557"/>
    </location>
</feature>
<keyword evidence="4" id="KW-1185">Reference proteome</keyword>
<feature type="transmembrane region" description="Helical" evidence="2">
    <location>
        <begin position="86"/>
        <end position="111"/>
    </location>
</feature>
<evidence type="ECO:0000313" key="3">
    <source>
        <dbReference type="EMBL" id="MFC7182642.1"/>
    </source>
</evidence>
<evidence type="ECO:0000256" key="2">
    <source>
        <dbReference type="SAM" id="Phobius"/>
    </source>
</evidence>
<feature type="transmembrane region" description="Helical" evidence="2">
    <location>
        <begin position="419"/>
        <end position="439"/>
    </location>
</feature>
<feature type="transmembrane region" description="Helical" evidence="2">
    <location>
        <begin position="176"/>
        <end position="198"/>
    </location>
</feature>
<protein>
    <recommendedName>
        <fullName evidence="5">ABC transporter permease</fullName>
    </recommendedName>
</protein>
<gene>
    <name evidence="3" type="ORF">ACFQMG_24130</name>
</gene>
<evidence type="ECO:0000313" key="4">
    <source>
        <dbReference type="Proteomes" id="UP001596435"/>
    </source>
</evidence>
<sequence>MSRPEVVAGLPAPAKGEDTGTNAAARADEAPDTAATDAEADFEADFEGEERAADWTDDDDWTTEALALLRALRAPHRRNRAKQVGFAVYCTLLILVIWGGIPSLGLFLQASMGADYTGHGPDLLAAMPSGIAAVGLATVLLAVRDGLWRGPVVPPRATTDWLLAHPVRPRPVLRPWFWLSCGLALFPGLVFAVGGMVTLGLTVRVGLPAALGWCLVGAACLPLLGVCAGLLVQRSPRAATWVRRLTPYVTVLILALAAQSALAVAGHPVHWLERVELWSGPWGWAGIAALAPTPAAVPGGWVAAALLVVPTVVCLVLADRAASTVSLPLLRERARTAAGVLAALRTVELRAARLAVSSASGSGRQFRVRLPVPRQAWLIVFWRDALSLLRAPARLGRAVLLTVPAQLCAVLAHGTRGGLSWAVTAVALIFGYLAVAQLLEPARIETDDVRRASWSPFPFAGLMLRHAVVPVVLGVVLAAAGSAVVMSAGGGAEAWLAPVAVPALVAAGLVNACRGAARRDLMYRSSQVAGGGSGLAVFAAWYAAGPAVAVPVLAVPFSGALRSGSLVSFGQAAVVGLMLAVVLLQWAWSRAGKLPAQARPGHVGQL</sequence>
<comment type="caution">
    <text evidence="3">The sequence shown here is derived from an EMBL/GenBank/DDBJ whole genome shotgun (WGS) entry which is preliminary data.</text>
</comment>
<feature type="transmembrane region" description="Helical" evidence="2">
    <location>
        <begin position="494"/>
        <end position="513"/>
    </location>
</feature>
<feature type="transmembrane region" description="Helical" evidence="2">
    <location>
        <begin position="300"/>
        <end position="318"/>
    </location>
</feature>
<dbReference type="EMBL" id="JBHTAJ010000050">
    <property type="protein sequence ID" value="MFC7182642.1"/>
    <property type="molecule type" value="Genomic_DNA"/>
</dbReference>
<reference evidence="4" key="1">
    <citation type="journal article" date="2019" name="Int. J. Syst. Evol. Microbiol.">
        <title>The Global Catalogue of Microorganisms (GCM) 10K type strain sequencing project: providing services to taxonomists for standard genome sequencing and annotation.</title>
        <authorList>
            <consortium name="The Broad Institute Genomics Platform"/>
            <consortium name="The Broad Institute Genome Sequencing Center for Infectious Disease"/>
            <person name="Wu L."/>
            <person name="Ma J."/>
        </authorList>
    </citation>
    <scope>NUCLEOTIDE SEQUENCE [LARGE SCALE GENOMIC DNA]</scope>
    <source>
        <strain evidence="4">CGMCC 1.12859</strain>
    </source>
</reference>
<name>A0ABW2G355_9ACTN</name>